<dbReference type="InterPro" id="IPR001619">
    <property type="entry name" value="Sec1-like"/>
</dbReference>
<dbReference type="PANTHER" id="PTHR11679">
    <property type="entry name" value="VESICLE PROTEIN SORTING-ASSOCIATED"/>
    <property type="match status" value="1"/>
</dbReference>
<dbReference type="Gene3D" id="3.40.50.2060">
    <property type="match status" value="1"/>
</dbReference>
<organism evidence="2 3">
    <name type="scientific">Temnothorax longispinosus</name>
    <dbReference type="NCBI Taxonomy" id="300112"/>
    <lineage>
        <taxon>Eukaryota</taxon>
        <taxon>Metazoa</taxon>
        <taxon>Ecdysozoa</taxon>
        <taxon>Arthropoda</taxon>
        <taxon>Hexapoda</taxon>
        <taxon>Insecta</taxon>
        <taxon>Pterygota</taxon>
        <taxon>Neoptera</taxon>
        <taxon>Endopterygota</taxon>
        <taxon>Hymenoptera</taxon>
        <taxon>Apocrita</taxon>
        <taxon>Aculeata</taxon>
        <taxon>Formicoidea</taxon>
        <taxon>Formicidae</taxon>
        <taxon>Myrmicinae</taxon>
        <taxon>Temnothorax</taxon>
    </lineage>
</organism>
<sequence length="147" mass="16657">MSYLAGGRLNVGLVQEQARKRLLCLLEKCDGPKAIIWDQSLAGPIGLVAKYNLLEEYGVVKMYPLYGGTLTIPPNITNVIFISRPQLELMDLIAENVHGEEGKRPRKEFHLFFVPRKSLLCQKKLQNRGVFGSFTLIEEFKCDLFPC</sequence>
<evidence type="ECO:0000313" key="3">
    <source>
        <dbReference type="Proteomes" id="UP000310200"/>
    </source>
</evidence>
<reference evidence="2 3" key="1">
    <citation type="journal article" date="2019" name="Philos. Trans. R. Soc. Lond., B, Biol. Sci.">
        <title>Ant behaviour and brain gene expression of defending hosts depend on the ecological success of the intruding social parasite.</title>
        <authorList>
            <person name="Kaur R."/>
            <person name="Stoldt M."/>
            <person name="Jongepier E."/>
            <person name="Feldmeyer B."/>
            <person name="Menzel F."/>
            <person name="Bornberg-Bauer E."/>
            <person name="Foitzik S."/>
        </authorList>
    </citation>
    <scope>NUCLEOTIDE SEQUENCE [LARGE SCALE GENOMIC DNA]</scope>
    <source>
        <tissue evidence="2">Whole body</tissue>
    </source>
</reference>
<dbReference type="InterPro" id="IPR043154">
    <property type="entry name" value="Sec-1-like_dom1"/>
</dbReference>
<dbReference type="GO" id="GO:0016192">
    <property type="term" value="P:vesicle-mediated transport"/>
    <property type="evidence" value="ECO:0007669"/>
    <property type="project" value="InterPro"/>
</dbReference>
<comment type="caution">
    <text evidence="2">The sequence shown here is derived from an EMBL/GenBank/DDBJ whole genome shotgun (WGS) entry which is preliminary data.</text>
</comment>
<evidence type="ECO:0000256" key="1">
    <source>
        <dbReference type="ARBA" id="ARBA00009884"/>
    </source>
</evidence>
<dbReference type="InterPro" id="IPR036045">
    <property type="entry name" value="Sec1-like_sf"/>
</dbReference>
<evidence type="ECO:0000313" key="2">
    <source>
        <dbReference type="EMBL" id="TGZ54127.1"/>
    </source>
</evidence>
<keyword evidence="3" id="KW-1185">Reference proteome</keyword>
<dbReference type="Pfam" id="PF00995">
    <property type="entry name" value="Sec1"/>
    <property type="match status" value="1"/>
</dbReference>
<dbReference type="Proteomes" id="UP000310200">
    <property type="component" value="Unassembled WGS sequence"/>
</dbReference>
<name>A0A4S2L1B1_9HYME</name>
<comment type="similarity">
    <text evidence="1">Belongs to the STXBP/unc-18/SEC1 family.</text>
</comment>
<dbReference type="SUPFAM" id="SSF56815">
    <property type="entry name" value="Sec1/munc18-like (SM) proteins"/>
    <property type="match status" value="1"/>
</dbReference>
<dbReference type="EMBL" id="QBLH01000831">
    <property type="protein sequence ID" value="TGZ54127.1"/>
    <property type="molecule type" value="Genomic_DNA"/>
</dbReference>
<gene>
    <name evidence="2" type="ORF">DBV15_00254</name>
</gene>
<protein>
    <submittedName>
        <fullName evidence="2">Vacuolar protein sorting-associated protein 33A</fullName>
    </submittedName>
</protein>
<dbReference type="AlphaFoldDB" id="A0A4S2L1B1"/>
<dbReference type="STRING" id="300112.A0A4S2L1B1"/>
<accession>A0A4S2L1B1</accession>
<proteinExistence type="inferred from homology"/>